<dbReference type="OrthoDB" id="9814448at2"/>
<proteinExistence type="predicted"/>
<feature type="compositionally biased region" description="Low complexity" evidence="2">
    <location>
        <begin position="1041"/>
        <end position="1052"/>
    </location>
</feature>
<evidence type="ECO:0000256" key="2">
    <source>
        <dbReference type="SAM" id="MobiDB-lite"/>
    </source>
</evidence>
<dbReference type="PANTHER" id="PTHR12558:SF13">
    <property type="entry name" value="CELL DIVISION CYCLE PROTEIN 27 HOMOLOG"/>
    <property type="match status" value="1"/>
</dbReference>
<dbReference type="Pfam" id="PF13432">
    <property type="entry name" value="TPR_16"/>
    <property type="match status" value="5"/>
</dbReference>
<dbReference type="EMBL" id="WBVO01000007">
    <property type="protein sequence ID" value="KAB2809754.1"/>
    <property type="molecule type" value="Genomic_DNA"/>
</dbReference>
<dbReference type="SMART" id="SM00028">
    <property type="entry name" value="TPR"/>
    <property type="match status" value="11"/>
</dbReference>
<dbReference type="SUPFAM" id="SSF48452">
    <property type="entry name" value="TPR-like"/>
    <property type="match status" value="3"/>
</dbReference>
<keyword evidence="3" id="KW-0732">Signal</keyword>
<dbReference type="Proteomes" id="UP000468650">
    <property type="component" value="Unassembled WGS sequence"/>
</dbReference>
<evidence type="ECO:0000313" key="5">
    <source>
        <dbReference type="Proteomes" id="UP000468650"/>
    </source>
</evidence>
<dbReference type="SUPFAM" id="SSF81901">
    <property type="entry name" value="HCP-like"/>
    <property type="match status" value="1"/>
</dbReference>
<organism evidence="4 5">
    <name type="scientific">Phaeocystidibacter luteus</name>
    <dbReference type="NCBI Taxonomy" id="911197"/>
    <lineage>
        <taxon>Bacteria</taxon>
        <taxon>Pseudomonadati</taxon>
        <taxon>Bacteroidota</taxon>
        <taxon>Flavobacteriia</taxon>
        <taxon>Flavobacteriales</taxon>
        <taxon>Phaeocystidibacteraceae</taxon>
        <taxon>Phaeocystidibacter</taxon>
    </lineage>
</organism>
<dbReference type="InterPro" id="IPR011990">
    <property type="entry name" value="TPR-like_helical_dom_sf"/>
</dbReference>
<feature type="signal peptide" evidence="3">
    <location>
        <begin position="1"/>
        <end position="27"/>
    </location>
</feature>
<dbReference type="Gene3D" id="1.25.40.10">
    <property type="entry name" value="Tetratricopeptide repeat domain"/>
    <property type="match status" value="8"/>
</dbReference>
<evidence type="ECO:0000313" key="4">
    <source>
        <dbReference type="EMBL" id="KAB2809754.1"/>
    </source>
</evidence>
<gene>
    <name evidence="4" type="ORF">F8C67_09355</name>
</gene>
<dbReference type="PROSITE" id="PS50005">
    <property type="entry name" value="TPR"/>
    <property type="match status" value="2"/>
</dbReference>
<keyword evidence="5" id="KW-1185">Reference proteome</keyword>
<evidence type="ECO:0000256" key="1">
    <source>
        <dbReference type="PROSITE-ProRule" id="PRU00339"/>
    </source>
</evidence>
<feature type="chain" id="PRO_5026885705" evidence="3">
    <location>
        <begin position="28"/>
        <end position="1058"/>
    </location>
</feature>
<accession>A0A6N6RFB9</accession>
<feature type="repeat" description="TPR" evidence="1">
    <location>
        <begin position="812"/>
        <end position="845"/>
    </location>
</feature>
<name>A0A6N6RFB9_9FLAO</name>
<feature type="region of interest" description="Disordered" evidence="2">
    <location>
        <begin position="1014"/>
        <end position="1058"/>
    </location>
</feature>
<sequence length="1058" mass="120694">MRLILMNNPKSVSMRKLCWTLSFVALANVLAFGQLTDWERSLNKVFDDGKVLYDQQMFAAAAERFDEVKERAPHDKIDVVEKSDYYRAMCAVHLMNRDAQDRVRDFLAEHPTSSYRYDALWQTADFLFNRRRYDDALEWLNEMDVREMRDNDKATYYFKKGYCHFMEEEPAEAKAAFREIKDGSSSLAPSAKYYYAHLNYNDSNYVTALREFEALQEDPAFGPMVPYYLAQIYYQTGDYDKLYEVANKLLDNATPTRSAEIAKLVGQAYFRQKRYAESLPYLQLYRERGGRMTQKEHYQLGVAYHADGQFSAALEHLNKVTANNRALAQPAFYLLADCYLKAGDKNAALSAFKATMEAPGEEAIKEEAHFNYVKLSYELANPFDNAIEALTNFKSSYPESEHITEVNELLANLYITTKDYARALEAIEATGLGSAVMREAYQKVSYYRGVELYNALNWGGATQAFTNSLRYPINAATKAQAHFWLGEIHYRRKDYSSALEEFQTFQNQSGAYNMSEFPISQYNVGYCHFMMENYNQAATTFRLFVDNRRADMSRKQDATLRLADSYFMQGKYAQAVPYYGGYIDANGRESDYASFQRALSFGLSGKEDQKVAELRALTTRYPSSTLAADAKYELGSELLRMNKYDEALSVFTQFRSDYPNSVQSRRALLQIGIIQRNMRNYDASIASLNKLVEEYPSTDEAREAISFARLVYDKAGRIDDYVDWVESIDFADVQRASLDSTVYLSAYEKYGLGDCNQAIPAFQTYLQRFPDGVFQVKANFLLAECSLGNGDKQTAKAAYERVVSGPVNDYSETAWLQLGHIAMAQSEWAKALEAYNQVVQSAESTERYRSASVGRMKAAAELERWEQASNFAEIALKDPGLSPQEKNSALLIQARGLWKIGSYEPSQRVYRTVRDSSVGEARAEASFHIAKFFLDQEMHEESNEEIFWMVDNLPNYPRWRYASLLLMAENYWKLEDIFQAQYTLDFIIEQNYSEEVVNQARSLKERINTAVAAQEAAGADTTEISIPVDAGGQGGDEGGQNEDTGGQEEGNQPEMNEQ</sequence>
<feature type="repeat" description="TPR" evidence="1">
    <location>
        <begin position="628"/>
        <end position="661"/>
    </location>
</feature>
<comment type="caution">
    <text evidence="4">The sequence shown here is derived from an EMBL/GenBank/DDBJ whole genome shotgun (WGS) entry which is preliminary data.</text>
</comment>
<keyword evidence="1" id="KW-0802">TPR repeat</keyword>
<dbReference type="AlphaFoldDB" id="A0A6N6RFB9"/>
<reference evidence="4 5" key="1">
    <citation type="submission" date="2019-09" db="EMBL/GenBank/DDBJ databases">
        <title>Genomes of family Cryomorphaceae.</title>
        <authorList>
            <person name="Bowman J.P."/>
        </authorList>
    </citation>
    <scope>NUCLEOTIDE SEQUENCE [LARGE SCALE GENOMIC DNA]</scope>
    <source>
        <strain evidence="4 5">LMG 25704</strain>
    </source>
</reference>
<evidence type="ECO:0000256" key="3">
    <source>
        <dbReference type="SAM" id="SignalP"/>
    </source>
</evidence>
<dbReference type="PANTHER" id="PTHR12558">
    <property type="entry name" value="CELL DIVISION CYCLE 16,23,27"/>
    <property type="match status" value="1"/>
</dbReference>
<dbReference type="InterPro" id="IPR019734">
    <property type="entry name" value="TPR_rpt"/>
</dbReference>
<protein>
    <submittedName>
        <fullName evidence="4">Tetratricopeptide repeat protein</fullName>
    </submittedName>
</protein>